<feature type="chain" id="PRO_5040248226" evidence="5">
    <location>
        <begin position="20"/>
        <end position="287"/>
    </location>
</feature>
<evidence type="ECO:0000256" key="5">
    <source>
        <dbReference type="SAM" id="SignalP"/>
    </source>
</evidence>
<dbReference type="GO" id="GO:0003723">
    <property type="term" value="F:RNA binding"/>
    <property type="evidence" value="ECO:0007669"/>
    <property type="project" value="InterPro"/>
</dbReference>
<accession>A0A9P0G531</accession>
<comment type="similarity">
    <text evidence="1 4">Belongs to the RNase T2 family.</text>
</comment>
<evidence type="ECO:0000313" key="6">
    <source>
        <dbReference type="EMBL" id="CAH1100233.1"/>
    </source>
</evidence>
<dbReference type="InterPro" id="IPR001568">
    <property type="entry name" value="RNase_T2-like"/>
</dbReference>
<dbReference type="Pfam" id="PF00445">
    <property type="entry name" value="Ribonuclease_T2"/>
    <property type="match status" value="1"/>
</dbReference>
<organism evidence="6 7">
    <name type="scientific">Psylliodes chrysocephalus</name>
    <dbReference type="NCBI Taxonomy" id="3402493"/>
    <lineage>
        <taxon>Eukaryota</taxon>
        <taxon>Metazoa</taxon>
        <taxon>Ecdysozoa</taxon>
        <taxon>Arthropoda</taxon>
        <taxon>Hexapoda</taxon>
        <taxon>Insecta</taxon>
        <taxon>Pterygota</taxon>
        <taxon>Neoptera</taxon>
        <taxon>Endopterygota</taxon>
        <taxon>Coleoptera</taxon>
        <taxon>Polyphaga</taxon>
        <taxon>Cucujiformia</taxon>
        <taxon>Chrysomeloidea</taxon>
        <taxon>Chrysomelidae</taxon>
        <taxon>Galerucinae</taxon>
        <taxon>Alticini</taxon>
        <taxon>Psylliodes</taxon>
    </lineage>
</organism>
<evidence type="ECO:0000256" key="4">
    <source>
        <dbReference type="RuleBase" id="RU004328"/>
    </source>
</evidence>
<feature type="signal peptide" evidence="5">
    <location>
        <begin position="1"/>
        <end position="19"/>
    </location>
</feature>
<feature type="active site" evidence="3">
    <location>
        <position position="68"/>
    </location>
</feature>
<dbReference type="InterPro" id="IPR033130">
    <property type="entry name" value="RNase_T2_His_AS_2"/>
</dbReference>
<dbReference type="InterPro" id="IPR036430">
    <property type="entry name" value="RNase_T2-like_sf"/>
</dbReference>
<keyword evidence="2" id="KW-1015">Disulfide bond</keyword>
<dbReference type="Proteomes" id="UP001153636">
    <property type="component" value="Chromosome 10"/>
</dbReference>
<proteinExistence type="inferred from homology"/>
<protein>
    <submittedName>
        <fullName evidence="6">Uncharacterized protein</fullName>
    </submittedName>
</protein>
<dbReference type="InterPro" id="IPR033697">
    <property type="entry name" value="Ribonuclease_T2_eukaryotic"/>
</dbReference>
<dbReference type="PANTHER" id="PTHR11240">
    <property type="entry name" value="RIBONUCLEASE T2"/>
    <property type="match status" value="1"/>
</dbReference>
<gene>
    <name evidence="6" type="ORF">PSYICH_LOCUS1554</name>
</gene>
<evidence type="ECO:0000313" key="7">
    <source>
        <dbReference type="Proteomes" id="UP001153636"/>
    </source>
</evidence>
<dbReference type="OrthoDB" id="435754at2759"/>
<feature type="active site" evidence="3">
    <location>
        <position position="125"/>
    </location>
</feature>
<name>A0A9P0G531_9CUCU</name>
<dbReference type="GO" id="GO:0033897">
    <property type="term" value="F:ribonuclease T2 activity"/>
    <property type="evidence" value="ECO:0007669"/>
    <property type="project" value="InterPro"/>
</dbReference>
<dbReference type="GO" id="GO:0005576">
    <property type="term" value="C:extracellular region"/>
    <property type="evidence" value="ECO:0007669"/>
    <property type="project" value="TreeGrafter"/>
</dbReference>
<dbReference type="CDD" id="cd01061">
    <property type="entry name" value="RNase_T2_euk"/>
    <property type="match status" value="1"/>
</dbReference>
<evidence type="ECO:0000256" key="1">
    <source>
        <dbReference type="ARBA" id="ARBA00007469"/>
    </source>
</evidence>
<dbReference type="Gene3D" id="3.90.730.10">
    <property type="entry name" value="Ribonuclease T2-like"/>
    <property type="match status" value="1"/>
</dbReference>
<dbReference type="PROSITE" id="PS00531">
    <property type="entry name" value="RNASE_T2_2"/>
    <property type="match status" value="1"/>
</dbReference>
<keyword evidence="5" id="KW-0732">Signal</keyword>
<evidence type="ECO:0000256" key="2">
    <source>
        <dbReference type="ARBA" id="ARBA00023157"/>
    </source>
</evidence>
<evidence type="ECO:0000256" key="3">
    <source>
        <dbReference type="PIRSR" id="PIRSR633697-1"/>
    </source>
</evidence>
<sequence>MTITSIFIFLLTIWFNIRASNPTPTGSFDWDYLIFSQRWPITSCAQWKEANAKNTCDLPVDKRQWIVHGIWPTKQGTEGPFFCPSAIHFDPNQLNPFLDQLNAHWTNVEANTKEYSFWKHEWDKHGTCATILPQLNSIPNFFKKGLEWNKVQNLADILTQSKIIPGQNRYNVEQIANAVRAVTKHNPMIECVIDSHTKESMISEIRICFDKSLEVIDCDQSHPINNNSTNVITNCSSKKAVMYLDTIPSDGISYQMDYIDNLLQSAEDHHSLLETYKFLKFLIWFSV</sequence>
<dbReference type="GO" id="GO:0006401">
    <property type="term" value="P:RNA catabolic process"/>
    <property type="evidence" value="ECO:0007669"/>
    <property type="project" value="TreeGrafter"/>
</dbReference>
<dbReference type="EMBL" id="OV651822">
    <property type="protein sequence ID" value="CAH1100233.1"/>
    <property type="molecule type" value="Genomic_DNA"/>
</dbReference>
<dbReference type="PANTHER" id="PTHR11240:SF22">
    <property type="entry name" value="RIBONUCLEASE T2"/>
    <property type="match status" value="1"/>
</dbReference>
<reference evidence="6" key="1">
    <citation type="submission" date="2022-01" db="EMBL/GenBank/DDBJ databases">
        <authorList>
            <person name="King R."/>
        </authorList>
    </citation>
    <scope>NUCLEOTIDE SEQUENCE</scope>
</reference>
<dbReference type="SUPFAM" id="SSF55895">
    <property type="entry name" value="Ribonuclease Rh-like"/>
    <property type="match status" value="1"/>
</dbReference>
<feature type="active site" evidence="3">
    <location>
        <position position="121"/>
    </location>
</feature>
<dbReference type="AlphaFoldDB" id="A0A9P0G531"/>
<keyword evidence="7" id="KW-1185">Reference proteome</keyword>